<dbReference type="Pfam" id="PF08685">
    <property type="entry name" value="GON"/>
    <property type="match status" value="1"/>
</dbReference>
<evidence type="ECO:0000256" key="1">
    <source>
        <dbReference type="ARBA" id="ARBA00022723"/>
    </source>
</evidence>
<dbReference type="InterPro" id="IPR035976">
    <property type="entry name" value="Sushi/SCR/CCP_sf"/>
</dbReference>
<dbReference type="Gene3D" id="3.50.4.10">
    <property type="entry name" value="Hepatocyte Growth Factor"/>
    <property type="match status" value="1"/>
</dbReference>
<protein>
    <recommendedName>
        <fullName evidence="8">GON domain-containing protein</fullName>
    </recommendedName>
</protein>
<dbReference type="SUPFAM" id="SSF57535">
    <property type="entry name" value="Complement control module/SCR domain"/>
    <property type="match status" value="1"/>
</dbReference>
<evidence type="ECO:0008006" key="8">
    <source>
        <dbReference type="Google" id="ProtNLM"/>
    </source>
</evidence>
<feature type="signal peptide" evidence="3">
    <location>
        <begin position="1"/>
        <end position="23"/>
    </location>
</feature>
<gene>
    <name evidence="6" type="ORF">SNE40_017286</name>
</gene>
<dbReference type="Pfam" id="PF00024">
    <property type="entry name" value="PAN_1"/>
    <property type="match status" value="1"/>
</dbReference>
<dbReference type="SUPFAM" id="SSF57414">
    <property type="entry name" value="Hairpin loop containing domain-like"/>
    <property type="match status" value="1"/>
</dbReference>
<dbReference type="InterPro" id="IPR012314">
    <property type="entry name" value="Pept_M12B_GON-ADAMTSs"/>
</dbReference>
<dbReference type="PROSITE" id="PS50948">
    <property type="entry name" value="PAN"/>
    <property type="match status" value="1"/>
</dbReference>
<name>A0AAN8JGS7_PATCE</name>
<dbReference type="PROSITE" id="PS51046">
    <property type="entry name" value="GON"/>
    <property type="match status" value="1"/>
</dbReference>
<keyword evidence="3" id="KW-0732">Signal</keyword>
<dbReference type="AlphaFoldDB" id="A0AAN8JGS7"/>
<sequence length="411" mass="45640">MNILCKSLLSMESLLILSSMSLAVHEPLNMDRMCTDPNFLQRISIGQMLPSHKIQSFIAPGLMVCARECVYQTNCLSFNFDTESGQCELTRAEAGLSLPLVSKPGFVYATKSDWITAIAANCQHVKCPPNHRCVPELNGTHCVLNDCGIPPTIKFAADVDYTETIVGAKLGYNCSRPGMKPQNKTMTCTPYGSWDVEPCRKISSCADVQRCNVTDDREYWLYPEAFGYANKVKIYCHGMNTLNPKEYVSLPSENLVVYPSAVVKYSYCGVDYSANVPKAGKVHFEKVRVHPKNMTIDGEDNQFANLRWGKFQAYGRAVDCASYISCRKYFGFFRIDTTGTGLVINRTVSWVLHGNRAGQTYFNRSSDHVITAKCGGYCGGCFPDSQLSFELEAETSTVVQSASDTMCSDIF</sequence>
<dbReference type="InterPro" id="IPR003609">
    <property type="entry name" value="Pan_app"/>
</dbReference>
<reference evidence="6 7" key="1">
    <citation type="submission" date="2024-01" db="EMBL/GenBank/DDBJ databases">
        <title>The genome of the rayed Mediterranean limpet Patella caerulea (Linnaeus, 1758).</title>
        <authorList>
            <person name="Anh-Thu Weber A."/>
            <person name="Halstead-Nussloch G."/>
        </authorList>
    </citation>
    <scope>NUCLEOTIDE SEQUENCE [LARGE SCALE GENOMIC DNA]</scope>
    <source>
        <strain evidence="6">AATW-2023a</strain>
        <tissue evidence="6">Whole specimen</tissue>
    </source>
</reference>
<dbReference type="EMBL" id="JAZGQO010000011">
    <property type="protein sequence ID" value="KAK6173914.1"/>
    <property type="molecule type" value="Genomic_DNA"/>
</dbReference>
<evidence type="ECO:0000256" key="2">
    <source>
        <dbReference type="ARBA" id="ARBA00023157"/>
    </source>
</evidence>
<organism evidence="6 7">
    <name type="scientific">Patella caerulea</name>
    <name type="common">Rayed Mediterranean limpet</name>
    <dbReference type="NCBI Taxonomy" id="87958"/>
    <lineage>
        <taxon>Eukaryota</taxon>
        <taxon>Metazoa</taxon>
        <taxon>Spiralia</taxon>
        <taxon>Lophotrochozoa</taxon>
        <taxon>Mollusca</taxon>
        <taxon>Gastropoda</taxon>
        <taxon>Patellogastropoda</taxon>
        <taxon>Patelloidea</taxon>
        <taxon>Patellidae</taxon>
        <taxon>Patella</taxon>
    </lineage>
</organism>
<evidence type="ECO:0000256" key="3">
    <source>
        <dbReference type="SAM" id="SignalP"/>
    </source>
</evidence>
<dbReference type="GO" id="GO:0004222">
    <property type="term" value="F:metalloendopeptidase activity"/>
    <property type="evidence" value="ECO:0007669"/>
    <property type="project" value="InterPro"/>
</dbReference>
<evidence type="ECO:0000259" key="5">
    <source>
        <dbReference type="PROSITE" id="PS51046"/>
    </source>
</evidence>
<feature type="domain" description="Apple" evidence="4">
    <location>
        <begin position="34"/>
        <end position="113"/>
    </location>
</feature>
<dbReference type="Gene3D" id="2.10.70.10">
    <property type="entry name" value="Complement Module, domain 1"/>
    <property type="match status" value="1"/>
</dbReference>
<feature type="chain" id="PRO_5042852239" description="GON domain-containing protein" evidence="3">
    <location>
        <begin position="24"/>
        <end position="411"/>
    </location>
</feature>
<evidence type="ECO:0000259" key="4">
    <source>
        <dbReference type="PROSITE" id="PS50948"/>
    </source>
</evidence>
<proteinExistence type="predicted"/>
<dbReference type="GO" id="GO:0008270">
    <property type="term" value="F:zinc ion binding"/>
    <property type="evidence" value="ECO:0007669"/>
    <property type="project" value="InterPro"/>
</dbReference>
<keyword evidence="7" id="KW-1185">Reference proteome</keyword>
<evidence type="ECO:0000313" key="6">
    <source>
        <dbReference type="EMBL" id="KAK6173914.1"/>
    </source>
</evidence>
<accession>A0AAN8JGS7</accession>
<feature type="domain" description="GON" evidence="5">
    <location>
        <begin position="201"/>
        <end position="394"/>
    </location>
</feature>
<evidence type="ECO:0000313" key="7">
    <source>
        <dbReference type="Proteomes" id="UP001347796"/>
    </source>
</evidence>
<dbReference type="Proteomes" id="UP001347796">
    <property type="component" value="Unassembled WGS sequence"/>
</dbReference>
<keyword evidence="1" id="KW-0479">Metal-binding</keyword>
<keyword evidence="2" id="KW-1015">Disulfide bond</keyword>
<comment type="caution">
    <text evidence="6">The sequence shown here is derived from an EMBL/GenBank/DDBJ whole genome shotgun (WGS) entry which is preliminary data.</text>
</comment>